<protein>
    <recommendedName>
        <fullName evidence="7">Zn(2)-C6 fungal-type domain-containing protein</fullName>
    </recommendedName>
</protein>
<gene>
    <name evidence="8" type="ORF">Plec18167_005743</name>
</gene>
<dbReference type="SMART" id="SM00066">
    <property type="entry name" value="GAL4"/>
    <property type="match status" value="1"/>
</dbReference>
<evidence type="ECO:0000256" key="2">
    <source>
        <dbReference type="ARBA" id="ARBA00022833"/>
    </source>
</evidence>
<dbReference type="SUPFAM" id="SSF57701">
    <property type="entry name" value="Zn2/Cys6 DNA-binding domain"/>
    <property type="match status" value="1"/>
</dbReference>
<reference evidence="8 9" key="1">
    <citation type="journal article" date="2024" name="IMA Fungus">
        <title>IMA Genome - F19 : A genome assembly and annotation guide to empower mycologists, including annotated draft genome sequences of Ceratocystis pirilliformis, Diaporthe australafricana, Fusarium ophioides, Paecilomyces lecythidis, and Sporothrix stenoceras.</title>
        <authorList>
            <person name="Aylward J."/>
            <person name="Wilson A.M."/>
            <person name="Visagie C.M."/>
            <person name="Spraker J."/>
            <person name="Barnes I."/>
            <person name="Buitendag C."/>
            <person name="Ceriani C."/>
            <person name="Del Mar Angel L."/>
            <person name="du Plessis D."/>
            <person name="Fuchs T."/>
            <person name="Gasser K."/>
            <person name="Kramer D."/>
            <person name="Li W."/>
            <person name="Munsamy K."/>
            <person name="Piso A."/>
            <person name="Price J.L."/>
            <person name="Sonnekus B."/>
            <person name="Thomas C."/>
            <person name="van der Nest A."/>
            <person name="van Dijk A."/>
            <person name="van Heerden A."/>
            <person name="van Vuuren N."/>
            <person name="Yilmaz N."/>
            <person name="Duong T.A."/>
            <person name="van der Merwe N.A."/>
            <person name="Wingfield M.J."/>
            <person name="Wingfield B.D."/>
        </authorList>
    </citation>
    <scope>NUCLEOTIDE SEQUENCE [LARGE SCALE GENOMIC DNA]</scope>
    <source>
        <strain evidence="8 9">CMW 18167</strain>
    </source>
</reference>
<dbReference type="PANTHER" id="PTHR36206:SF12">
    <property type="entry name" value="ASPERCRYPTIN BIOSYNTHESIS CLUSTER-SPECIFIC TRANSCRIPTION REGULATOR ATNN-RELATED"/>
    <property type="match status" value="1"/>
</dbReference>
<dbReference type="PROSITE" id="PS50048">
    <property type="entry name" value="ZN2_CY6_FUNGAL_2"/>
    <property type="match status" value="1"/>
</dbReference>
<dbReference type="InterPro" id="IPR001138">
    <property type="entry name" value="Zn2Cys6_DnaBD"/>
</dbReference>
<evidence type="ECO:0000256" key="3">
    <source>
        <dbReference type="ARBA" id="ARBA00023015"/>
    </source>
</evidence>
<keyword evidence="3" id="KW-0805">Transcription regulation</keyword>
<feature type="domain" description="Zn(2)-C6 fungal-type" evidence="7">
    <location>
        <begin position="24"/>
        <end position="52"/>
    </location>
</feature>
<dbReference type="InterPro" id="IPR036864">
    <property type="entry name" value="Zn2-C6_fun-type_DNA-bd_sf"/>
</dbReference>
<evidence type="ECO:0000256" key="1">
    <source>
        <dbReference type="ARBA" id="ARBA00022723"/>
    </source>
</evidence>
<dbReference type="Gene3D" id="4.10.240.10">
    <property type="entry name" value="Zn(2)-C6 fungal-type DNA-binding domain"/>
    <property type="match status" value="1"/>
</dbReference>
<evidence type="ECO:0000313" key="9">
    <source>
        <dbReference type="Proteomes" id="UP001583193"/>
    </source>
</evidence>
<dbReference type="PROSITE" id="PS00463">
    <property type="entry name" value="ZN2_CY6_FUNGAL_1"/>
    <property type="match status" value="1"/>
</dbReference>
<evidence type="ECO:0000259" key="7">
    <source>
        <dbReference type="PROSITE" id="PS50048"/>
    </source>
</evidence>
<dbReference type="CDD" id="cd00067">
    <property type="entry name" value="GAL4"/>
    <property type="match status" value="1"/>
</dbReference>
<evidence type="ECO:0000256" key="5">
    <source>
        <dbReference type="ARBA" id="ARBA00023163"/>
    </source>
</evidence>
<evidence type="ECO:0000256" key="4">
    <source>
        <dbReference type="ARBA" id="ARBA00023125"/>
    </source>
</evidence>
<keyword evidence="6" id="KW-0539">Nucleus</keyword>
<accession>A0ABR3XH34</accession>
<keyword evidence="1" id="KW-0479">Metal-binding</keyword>
<evidence type="ECO:0000313" key="8">
    <source>
        <dbReference type="EMBL" id="KAL1875075.1"/>
    </source>
</evidence>
<dbReference type="EMBL" id="JAVDPF010000018">
    <property type="protein sequence ID" value="KAL1875075.1"/>
    <property type="molecule type" value="Genomic_DNA"/>
</dbReference>
<comment type="caution">
    <text evidence="8">The sequence shown here is derived from an EMBL/GenBank/DDBJ whole genome shotgun (WGS) entry which is preliminary data.</text>
</comment>
<name>A0ABR3XH34_9EURO</name>
<dbReference type="InterPro" id="IPR052360">
    <property type="entry name" value="Transcr_Regulatory_Proteins"/>
</dbReference>
<sequence>MSSTVKKDTWRTRPRAFKPKVRTGCKTCKIRRIKCDEQQPACVKCRSTGRQCDGYDENTGRASIIQPQDGRHLRGLSPLGNLYLTRAPPQHWDSNALQFFQIRTIANLSGYFRSELWERYVLQLSVLEPSIFHATVALGNLHRWYVYGRPPPPPNPDPSVFHHYNKAIHHLLRPTNPLAKSVVLVACYVLSSVEALYGDYNTSFQHVSSGIRLLRESSGIIQRNYLARAATPQRSHPDDEIEEILLMSFSRLDLQASSFHPAWTISMTEPDLISRIRLEVSISSLEDARGRLTALLLQVMDYKRGREKDANHQAADSDLSRNRIGQSLSRWWDAMETWCLQKHNSLQPKEKNGIMCLRILYLTGYILLTVPRGAEEILYDNLRDEFSKIVEYASVLAPAQGDDSELSCSHELGILPGLYLTGTKCRDPILRRRALVLLTSCRRREGVWDSESAAKVVSRIISIEEKSGNVHGCRDVVEGSRVRDTWLQKPSNMDRHALLVFTRRSRPDAALEMIEEQIQW</sequence>
<dbReference type="Proteomes" id="UP001583193">
    <property type="component" value="Unassembled WGS sequence"/>
</dbReference>
<proteinExistence type="predicted"/>
<keyword evidence="4" id="KW-0238">DNA-binding</keyword>
<evidence type="ECO:0000256" key="6">
    <source>
        <dbReference type="ARBA" id="ARBA00023242"/>
    </source>
</evidence>
<keyword evidence="2" id="KW-0862">Zinc</keyword>
<dbReference type="Pfam" id="PF00172">
    <property type="entry name" value="Zn_clus"/>
    <property type="match status" value="1"/>
</dbReference>
<dbReference type="PANTHER" id="PTHR36206">
    <property type="entry name" value="ASPERCRYPTIN BIOSYNTHESIS CLUSTER-SPECIFIC TRANSCRIPTION REGULATOR ATNN-RELATED"/>
    <property type="match status" value="1"/>
</dbReference>
<keyword evidence="5" id="KW-0804">Transcription</keyword>
<keyword evidence="9" id="KW-1185">Reference proteome</keyword>
<organism evidence="8 9">
    <name type="scientific">Paecilomyces lecythidis</name>
    <dbReference type="NCBI Taxonomy" id="3004212"/>
    <lineage>
        <taxon>Eukaryota</taxon>
        <taxon>Fungi</taxon>
        <taxon>Dikarya</taxon>
        <taxon>Ascomycota</taxon>
        <taxon>Pezizomycotina</taxon>
        <taxon>Eurotiomycetes</taxon>
        <taxon>Eurotiomycetidae</taxon>
        <taxon>Eurotiales</taxon>
        <taxon>Thermoascaceae</taxon>
        <taxon>Paecilomyces</taxon>
    </lineage>
</organism>